<evidence type="ECO:0008006" key="6">
    <source>
        <dbReference type="Google" id="ProtNLM"/>
    </source>
</evidence>
<gene>
    <name evidence="4" type="ORF">Rhe02_14870</name>
</gene>
<dbReference type="Pfam" id="PF12796">
    <property type="entry name" value="Ank_2"/>
    <property type="match status" value="1"/>
</dbReference>
<keyword evidence="2 3" id="KW-0040">ANK repeat</keyword>
<dbReference type="EMBL" id="BONY01000007">
    <property type="protein sequence ID" value="GIH03420.1"/>
    <property type="molecule type" value="Genomic_DNA"/>
</dbReference>
<dbReference type="InterPro" id="IPR036770">
    <property type="entry name" value="Ankyrin_rpt-contain_sf"/>
</dbReference>
<dbReference type="PROSITE" id="PS50088">
    <property type="entry name" value="ANK_REPEAT"/>
    <property type="match status" value="1"/>
</dbReference>
<evidence type="ECO:0000256" key="2">
    <source>
        <dbReference type="ARBA" id="ARBA00023043"/>
    </source>
</evidence>
<dbReference type="Proteomes" id="UP000612899">
    <property type="component" value="Unassembled WGS sequence"/>
</dbReference>
<dbReference type="SMART" id="SM00248">
    <property type="entry name" value="ANK"/>
    <property type="match status" value="3"/>
</dbReference>
<keyword evidence="1" id="KW-0677">Repeat</keyword>
<dbReference type="AlphaFoldDB" id="A0A8J3Q403"/>
<dbReference type="GO" id="GO:0004842">
    <property type="term" value="F:ubiquitin-protein transferase activity"/>
    <property type="evidence" value="ECO:0007669"/>
    <property type="project" value="TreeGrafter"/>
</dbReference>
<organism evidence="4 5">
    <name type="scientific">Rhizocola hellebori</name>
    <dbReference type="NCBI Taxonomy" id="1392758"/>
    <lineage>
        <taxon>Bacteria</taxon>
        <taxon>Bacillati</taxon>
        <taxon>Actinomycetota</taxon>
        <taxon>Actinomycetes</taxon>
        <taxon>Micromonosporales</taxon>
        <taxon>Micromonosporaceae</taxon>
        <taxon>Rhizocola</taxon>
    </lineage>
</organism>
<keyword evidence="5" id="KW-1185">Reference proteome</keyword>
<dbReference type="GO" id="GO:0085020">
    <property type="term" value="P:protein K6-linked ubiquitination"/>
    <property type="evidence" value="ECO:0007669"/>
    <property type="project" value="TreeGrafter"/>
</dbReference>
<evidence type="ECO:0000313" key="5">
    <source>
        <dbReference type="Proteomes" id="UP000612899"/>
    </source>
</evidence>
<evidence type="ECO:0000313" key="4">
    <source>
        <dbReference type="EMBL" id="GIH03420.1"/>
    </source>
</evidence>
<dbReference type="PANTHER" id="PTHR24171">
    <property type="entry name" value="ANKYRIN REPEAT DOMAIN-CONTAINING PROTEIN 39-RELATED"/>
    <property type="match status" value="1"/>
</dbReference>
<evidence type="ECO:0000256" key="3">
    <source>
        <dbReference type="PROSITE-ProRule" id="PRU00023"/>
    </source>
</evidence>
<evidence type="ECO:0000256" key="1">
    <source>
        <dbReference type="ARBA" id="ARBA00022737"/>
    </source>
</evidence>
<dbReference type="InterPro" id="IPR002110">
    <property type="entry name" value="Ankyrin_rpt"/>
</dbReference>
<name>A0A8J3Q403_9ACTN</name>
<dbReference type="Gene3D" id="1.25.40.20">
    <property type="entry name" value="Ankyrin repeat-containing domain"/>
    <property type="match status" value="1"/>
</dbReference>
<dbReference type="PANTHER" id="PTHR24171:SF8">
    <property type="entry name" value="BRCA1-ASSOCIATED RING DOMAIN PROTEIN 1"/>
    <property type="match status" value="1"/>
</dbReference>
<reference evidence="4" key="1">
    <citation type="submission" date="2021-01" db="EMBL/GenBank/DDBJ databases">
        <title>Whole genome shotgun sequence of Rhizocola hellebori NBRC 109834.</title>
        <authorList>
            <person name="Komaki H."/>
            <person name="Tamura T."/>
        </authorList>
    </citation>
    <scope>NUCLEOTIDE SEQUENCE</scope>
    <source>
        <strain evidence="4">NBRC 109834</strain>
    </source>
</reference>
<dbReference type="SUPFAM" id="SSF48403">
    <property type="entry name" value="Ankyrin repeat"/>
    <property type="match status" value="1"/>
</dbReference>
<accession>A0A8J3Q403</accession>
<proteinExistence type="predicted"/>
<sequence length="200" mass="21383">MEETIMTAPDSATDALLLSSKAGDIDGVSAALDEGATLSARDGDDWSALDWAAGCGNVAMVSMLLHRGADPTAKGSDGRTPYQIALAAGHLDAARILRDAEELADPASKEAHVWRPYCKAYTLGELRAAPMWSDSATDLTDDTIVYVHDDHTVSRSIWLGEDVVFADVSPQWIEYCRQALGFQVPDDFDLVPPAQSIGSS</sequence>
<comment type="caution">
    <text evidence="4">The sequence shown here is derived from an EMBL/GenBank/DDBJ whole genome shotgun (WGS) entry which is preliminary data.</text>
</comment>
<protein>
    <recommendedName>
        <fullName evidence="6">Ankyrin repeat domain-containing protein</fullName>
    </recommendedName>
</protein>
<feature type="repeat" description="ANK" evidence="3">
    <location>
        <begin position="44"/>
        <end position="76"/>
    </location>
</feature>